<evidence type="ECO:0008006" key="4">
    <source>
        <dbReference type="Google" id="ProtNLM"/>
    </source>
</evidence>
<proteinExistence type="predicted"/>
<feature type="signal peptide" evidence="1">
    <location>
        <begin position="1"/>
        <end position="21"/>
    </location>
</feature>
<dbReference type="RefSeq" id="WP_146850188.1">
    <property type="nucleotide sequence ID" value="NZ_BKAG01000011.1"/>
</dbReference>
<dbReference type="Gene3D" id="2.115.10.20">
    <property type="entry name" value="Glycosyl hydrolase domain, family 43"/>
    <property type="match status" value="2"/>
</dbReference>
<evidence type="ECO:0000313" key="2">
    <source>
        <dbReference type="EMBL" id="GEP42588.1"/>
    </source>
</evidence>
<dbReference type="Proteomes" id="UP000321577">
    <property type="component" value="Unassembled WGS sequence"/>
</dbReference>
<organism evidence="2 3">
    <name type="scientific">Brevifollis gellanilyticus</name>
    <dbReference type="NCBI Taxonomy" id="748831"/>
    <lineage>
        <taxon>Bacteria</taxon>
        <taxon>Pseudomonadati</taxon>
        <taxon>Verrucomicrobiota</taxon>
        <taxon>Verrucomicrobiia</taxon>
        <taxon>Verrucomicrobiales</taxon>
        <taxon>Verrucomicrobiaceae</taxon>
    </lineage>
</organism>
<keyword evidence="1" id="KW-0732">Signal</keyword>
<gene>
    <name evidence="2" type="ORF">BGE01nite_18790</name>
</gene>
<dbReference type="EMBL" id="BKAG01000011">
    <property type="protein sequence ID" value="GEP42588.1"/>
    <property type="molecule type" value="Genomic_DNA"/>
</dbReference>
<keyword evidence="3" id="KW-1185">Reference proteome</keyword>
<dbReference type="SUPFAM" id="SSF75005">
    <property type="entry name" value="Arabinanase/levansucrase/invertase"/>
    <property type="match status" value="2"/>
</dbReference>
<dbReference type="InterPro" id="IPR023296">
    <property type="entry name" value="Glyco_hydro_beta-prop_sf"/>
</dbReference>
<evidence type="ECO:0000313" key="3">
    <source>
        <dbReference type="Proteomes" id="UP000321577"/>
    </source>
</evidence>
<comment type="caution">
    <text evidence="2">The sequence shown here is derived from an EMBL/GenBank/DDBJ whole genome shotgun (WGS) entry which is preliminary data.</text>
</comment>
<reference evidence="2 3" key="1">
    <citation type="submission" date="2019-07" db="EMBL/GenBank/DDBJ databases">
        <title>Whole genome shotgun sequence of Brevifollis gellanilyticus NBRC 108608.</title>
        <authorList>
            <person name="Hosoyama A."/>
            <person name="Uohara A."/>
            <person name="Ohji S."/>
            <person name="Ichikawa N."/>
        </authorList>
    </citation>
    <scope>NUCLEOTIDE SEQUENCE [LARGE SCALE GENOMIC DNA]</scope>
    <source>
        <strain evidence="2 3">NBRC 108608</strain>
    </source>
</reference>
<protein>
    <recommendedName>
        <fullName evidence="4">Glycosyl hydrolase family 32 N-terminal domain-containing protein</fullName>
    </recommendedName>
</protein>
<dbReference type="OrthoDB" id="180690at2"/>
<feature type="chain" id="PRO_5021784996" description="Glycosyl hydrolase family 32 N-terminal domain-containing protein" evidence="1">
    <location>
        <begin position="22"/>
        <end position="517"/>
    </location>
</feature>
<dbReference type="AlphaFoldDB" id="A0A512M772"/>
<accession>A0A512M772</accession>
<sequence>MNSLSLITALLGVLALGSPLAAQEKTKVPVRETVLFPFDDHGLPFSKGLILTLNPGHKSDHSPSLGIDPKHPGTPVMPIGKKGDPDFPRAYFCGTILRVEGEYRMWYSGFDGHKRQVCYATSKDGAHWEKPKLGLVEYNGGKENNLVCIDGQEAMKGMINLVLHDPEDPDPERRFKMVREINPELKPAAISADGLHWKSVAGGRDIIHGGNMEPSGLIKFNGAYYIYGHGGPVPHPIQIRGYMRAQKRMMVTLMSYDFENWTAAGHVSFRRDDLPPRGIPDFEFHRGEQVHLGASVWNRGNVLLGFYGQYHNPTNDRRTSSCDIGLVVSSDGIHFKEPLPDFKIIPGFEEDDRAEPRITQGQAFHNIGDRTFVYYGIWTENDRNSPTGVRVATWPRDRLGYFAPVPSAEEAHCISSPISNVADESRVCLNVTGLSDAGAMTVEILDEQFRPLPGYAAADFVPITAKSGMHLPVAWRGGATLGQVKQPIRIRVNWSGENQENVRLFAIYLDQPSAPSK</sequence>
<name>A0A512M772_9BACT</name>
<evidence type="ECO:0000256" key="1">
    <source>
        <dbReference type="SAM" id="SignalP"/>
    </source>
</evidence>